<reference evidence="3 4" key="1">
    <citation type="submission" date="2020-12" db="EMBL/GenBank/DDBJ databases">
        <title>Comparative genome analysis of fungal antagonists Marinomonas ostreistagni 398 and M. spartinae 468.</title>
        <authorList>
            <person name="Fields J.L."/>
            <person name="Mavrodi O.V."/>
            <person name="Biber P.D."/>
            <person name="Indest K.J."/>
            <person name="Mavrodi D.V."/>
        </authorList>
    </citation>
    <scope>NUCLEOTIDE SEQUENCE [LARGE SCALE GENOMIC DNA]</scope>
    <source>
        <strain evidence="3 4">USM7</strain>
    </source>
</reference>
<name>A0ABS0Z7P1_9GAMM</name>
<dbReference type="Gene3D" id="3.30.110.40">
    <property type="entry name" value="TusA-like domain"/>
    <property type="match status" value="1"/>
</dbReference>
<gene>
    <name evidence="3" type="ORF">JHD44_02065</name>
</gene>
<dbReference type="Pfam" id="PF01206">
    <property type="entry name" value="TusA"/>
    <property type="match status" value="1"/>
</dbReference>
<evidence type="ECO:0000259" key="2">
    <source>
        <dbReference type="Pfam" id="PF01206"/>
    </source>
</evidence>
<sequence>MLEEKQYDVILDAKEDRCPMPLLKLKMALANMAINETVCILATDSGSLRDIPHFLDLVGLPMLEQGDIDGCFYFVTSKRESKI</sequence>
<dbReference type="InterPro" id="IPR001455">
    <property type="entry name" value="TusA-like"/>
</dbReference>
<dbReference type="PANTHER" id="PTHR33279:SF19">
    <property type="entry name" value="SSL1707 PROTEIN"/>
    <property type="match status" value="1"/>
</dbReference>
<dbReference type="InterPro" id="IPR036868">
    <property type="entry name" value="TusA-like_sf"/>
</dbReference>
<feature type="domain" description="UPF0033" evidence="2">
    <location>
        <begin position="10"/>
        <end position="75"/>
    </location>
</feature>
<dbReference type="CDD" id="cd00291">
    <property type="entry name" value="SirA_YedF_YeeD"/>
    <property type="match status" value="1"/>
</dbReference>
<comment type="caution">
    <text evidence="3">The sequence shown here is derived from an EMBL/GenBank/DDBJ whole genome shotgun (WGS) entry which is preliminary data.</text>
</comment>
<evidence type="ECO:0000256" key="1">
    <source>
        <dbReference type="ARBA" id="ARBA00008984"/>
    </source>
</evidence>
<proteinExistence type="inferred from homology"/>
<dbReference type="PANTHER" id="PTHR33279">
    <property type="entry name" value="SULFUR CARRIER PROTEIN YEDF-RELATED"/>
    <property type="match status" value="1"/>
</dbReference>
<keyword evidence="4" id="KW-1185">Reference proteome</keyword>
<comment type="similarity">
    <text evidence="1">Belongs to the sulfur carrier protein TusA family.</text>
</comment>
<evidence type="ECO:0000313" key="3">
    <source>
        <dbReference type="EMBL" id="MBJ7549453.1"/>
    </source>
</evidence>
<dbReference type="SUPFAM" id="SSF64307">
    <property type="entry name" value="SirA-like"/>
    <property type="match status" value="1"/>
</dbReference>
<organism evidence="3 4">
    <name type="scientific">Marinomonas ostreistagni</name>
    <dbReference type="NCBI Taxonomy" id="359209"/>
    <lineage>
        <taxon>Bacteria</taxon>
        <taxon>Pseudomonadati</taxon>
        <taxon>Pseudomonadota</taxon>
        <taxon>Gammaproteobacteria</taxon>
        <taxon>Oceanospirillales</taxon>
        <taxon>Oceanospirillaceae</taxon>
        <taxon>Marinomonas</taxon>
    </lineage>
</organism>
<dbReference type="Proteomes" id="UP000598488">
    <property type="component" value="Unassembled WGS sequence"/>
</dbReference>
<accession>A0ABS0Z7P1</accession>
<evidence type="ECO:0000313" key="4">
    <source>
        <dbReference type="Proteomes" id="UP000598488"/>
    </source>
</evidence>
<dbReference type="EMBL" id="JAEMUH010000002">
    <property type="protein sequence ID" value="MBJ7549453.1"/>
    <property type="molecule type" value="Genomic_DNA"/>
</dbReference>
<protein>
    <submittedName>
        <fullName evidence="3">Sulfurtransferase TusA family protein</fullName>
    </submittedName>
</protein>
<dbReference type="RefSeq" id="WP_199460605.1">
    <property type="nucleotide sequence ID" value="NZ_JAEMUH010000002.1"/>
</dbReference>